<reference evidence="8" key="1">
    <citation type="submission" date="2020-08" db="EMBL/GenBank/DDBJ databases">
        <title>Genome sequencing and assembly of the red palm weevil Rhynchophorus ferrugineus.</title>
        <authorList>
            <person name="Dias G.B."/>
            <person name="Bergman C.M."/>
            <person name="Manee M."/>
        </authorList>
    </citation>
    <scope>NUCLEOTIDE SEQUENCE</scope>
    <source>
        <strain evidence="8">AA-2017</strain>
        <tissue evidence="8">Whole larva</tissue>
    </source>
</reference>
<sequence length="291" mass="33564">MELPKISFYNEISRMMFAFGDSNVHNPDTVTLVESIVLKQLRTIVNEALKYWDGHILKGEDLIFLLRHNKIKMQRFIRYLQNKILTNKFKNLTSNIIDLDSDELPKNKMIEFIEKIDETGEFTSLSDIDEVKIERQIRANMMANELDEKKYAEFHKARCTSFGRFRTSLERLRLWIDPKRSVSFNQDALDVLSYFAYQTVAEIVGYALLVREDAKAGTDPFKNLHGSYYTNTILSASNRFGANEPETSKVANQPPISVNEIKEVMRRVHSPQAGKLNFGGSPPVTHYLFAL</sequence>
<dbReference type="PANTHER" id="PTHR11380:SF16">
    <property type="entry name" value="TRANSCRIPTION INITIATION PROTEIN SPT3 HOMOLOG"/>
    <property type="match status" value="1"/>
</dbReference>
<proteinExistence type="inferred from homology"/>
<dbReference type="OrthoDB" id="66982at2759"/>
<dbReference type="CDD" id="cd07978">
    <property type="entry name" value="HFD_TAF13"/>
    <property type="match status" value="1"/>
</dbReference>
<comment type="subcellular location">
    <subcellularLocation>
        <location evidence="1">Nucleus</location>
    </subcellularLocation>
</comment>
<dbReference type="Proteomes" id="UP000625711">
    <property type="component" value="Unassembled WGS sequence"/>
</dbReference>
<evidence type="ECO:0000313" key="9">
    <source>
        <dbReference type="Proteomes" id="UP000625711"/>
    </source>
</evidence>
<name>A0A834M4I1_RHYFE</name>
<dbReference type="GO" id="GO:0046982">
    <property type="term" value="F:protein heterodimerization activity"/>
    <property type="evidence" value="ECO:0007669"/>
    <property type="project" value="InterPro"/>
</dbReference>
<dbReference type="GO" id="GO:0006366">
    <property type="term" value="P:transcription by RNA polymerase II"/>
    <property type="evidence" value="ECO:0007669"/>
    <property type="project" value="InterPro"/>
</dbReference>
<evidence type="ECO:0000256" key="4">
    <source>
        <dbReference type="ARBA" id="ARBA00023163"/>
    </source>
</evidence>
<organism evidence="8 9">
    <name type="scientific">Rhynchophorus ferrugineus</name>
    <name type="common">Red palm weevil</name>
    <name type="synonym">Curculio ferrugineus</name>
    <dbReference type="NCBI Taxonomy" id="354439"/>
    <lineage>
        <taxon>Eukaryota</taxon>
        <taxon>Metazoa</taxon>
        <taxon>Ecdysozoa</taxon>
        <taxon>Arthropoda</taxon>
        <taxon>Hexapoda</taxon>
        <taxon>Insecta</taxon>
        <taxon>Pterygota</taxon>
        <taxon>Neoptera</taxon>
        <taxon>Endopterygota</taxon>
        <taxon>Coleoptera</taxon>
        <taxon>Polyphaga</taxon>
        <taxon>Cucujiformia</taxon>
        <taxon>Curculionidae</taxon>
        <taxon>Dryophthorinae</taxon>
        <taxon>Rhynchophorus</taxon>
    </lineage>
</organism>
<dbReference type="GO" id="GO:0000124">
    <property type="term" value="C:SAGA complex"/>
    <property type="evidence" value="ECO:0007669"/>
    <property type="project" value="UniProtKB-ARBA"/>
</dbReference>
<evidence type="ECO:0000256" key="6">
    <source>
        <dbReference type="ARBA" id="ARBA00061274"/>
    </source>
</evidence>
<keyword evidence="9" id="KW-1185">Reference proteome</keyword>
<protein>
    <recommendedName>
        <fullName evidence="10">Transcription initiation protein SPT3-like protein</fullName>
    </recommendedName>
</protein>
<dbReference type="EMBL" id="JAACXV010015908">
    <property type="protein sequence ID" value="KAF7264803.1"/>
    <property type="molecule type" value="Genomic_DNA"/>
</dbReference>
<dbReference type="AlphaFoldDB" id="A0A834M4I1"/>
<evidence type="ECO:0000256" key="2">
    <source>
        <dbReference type="ARBA" id="ARBA00023015"/>
    </source>
</evidence>
<dbReference type="PANTHER" id="PTHR11380">
    <property type="entry name" value="TRANSCRIPTION INITIATION FACTOR TFIID/SUPT3-RELATED"/>
    <property type="match status" value="1"/>
</dbReference>
<keyword evidence="3" id="KW-0010">Activator</keyword>
<evidence type="ECO:0000313" key="8">
    <source>
        <dbReference type="EMBL" id="KAF7264809.1"/>
    </source>
</evidence>
<dbReference type="FunFam" id="1.10.20.10:FF:000023">
    <property type="entry name" value="transcription initiation protein SPT3 homolog"/>
    <property type="match status" value="1"/>
</dbReference>
<keyword evidence="4" id="KW-0804">Transcription</keyword>
<dbReference type="SUPFAM" id="SSF47113">
    <property type="entry name" value="Histone-fold"/>
    <property type="match status" value="1"/>
</dbReference>
<comment type="caution">
    <text evidence="8">The sequence shown here is derived from an EMBL/GenBank/DDBJ whole genome shotgun (WGS) entry which is preliminary data.</text>
</comment>
<dbReference type="GO" id="GO:0003713">
    <property type="term" value="F:transcription coactivator activity"/>
    <property type="evidence" value="ECO:0007669"/>
    <property type="project" value="TreeGrafter"/>
</dbReference>
<dbReference type="Gene3D" id="1.10.20.10">
    <property type="entry name" value="Histone, subunit A"/>
    <property type="match status" value="1"/>
</dbReference>
<evidence type="ECO:0000313" key="7">
    <source>
        <dbReference type="EMBL" id="KAF7264803.1"/>
    </source>
</evidence>
<comment type="similarity">
    <text evidence="6">Belongs to the SPT3 family.</text>
</comment>
<dbReference type="EMBL" id="JAACXV010015907">
    <property type="protein sequence ID" value="KAF7264809.1"/>
    <property type="molecule type" value="Genomic_DNA"/>
</dbReference>
<gene>
    <name evidence="8" type="ORF">GWI33_022339</name>
    <name evidence="7" type="ORF">GWI33_022344</name>
</gene>
<dbReference type="GO" id="GO:0006357">
    <property type="term" value="P:regulation of transcription by RNA polymerase II"/>
    <property type="evidence" value="ECO:0007669"/>
    <property type="project" value="UniProtKB-ARBA"/>
</dbReference>
<dbReference type="InterPro" id="IPR003195">
    <property type="entry name" value="TFIID_TAF13"/>
</dbReference>
<keyword evidence="2" id="KW-0805">Transcription regulation</keyword>
<evidence type="ECO:0000256" key="3">
    <source>
        <dbReference type="ARBA" id="ARBA00023159"/>
    </source>
</evidence>
<dbReference type="GO" id="GO:0005634">
    <property type="term" value="C:nucleus"/>
    <property type="evidence" value="ECO:0007669"/>
    <property type="project" value="UniProtKB-SubCell"/>
</dbReference>
<keyword evidence="5" id="KW-0539">Nucleus</keyword>
<dbReference type="Pfam" id="PF02269">
    <property type="entry name" value="TFIID-18kDa"/>
    <property type="match status" value="1"/>
</dbReference>
<evidence type="ECO:0000256" key="5">
    <source>
        <dbReference type="ARBA" id="ARBA00023242"/>
    </source>
</evidence>
<accession>A0A834M4I1</accession>
<dbReference type="InterPro" id="IPR009072">
    <property type="entry name" value="Histone-fold"/>
</dbReference>
<evidence type="ECO:0008006" key="10">
    <source>
        <dbReference type="Google" id="ProtNLM"/>
    </source>
</evidence>
<evidence type="ECO:0000256" key="1">
    <source>
        <dbReference type="ARBA" id="ARBA00004123"/>
    </source>
</evidence>